<dbReference type="InterPro" id="IPR036866">
    <property type="entry name" value="RibonucZ/Hydroxyglut_hydro"/>
</dbReference>
<dbReference type="Proteomes" id="UP001500552">
    <property type="component" value="Unassembled WGS sequence"/>
</dbReference>
<feature type="domain" description="Metallo-beta-lactamase" evidence="1">
    <location>
        <begin position="74"/>
        <end position="235"/>
    </location>
</feature>
<dbReference type="Gene3D" id="3.60.15.10">
    <property type="entry name" value="Ribonuclease Z/Hydroxyacylglutathione hydrolase-like"/>
    <property type="match status" value="1"/>
</dbReference>
<dbReference type="InterPro" id="IPR001279">
    <property type="entry name" value="Metallo-B-lactamas"/>
</dbReference>
<dbReference type="RefSeq" id="WP_345160160.1">
    <property type="nucleotide sequence ID" value="NZ_BAABHC010000016.1"/>
</dbReference>
<comment type="caution">
    <text evidence="2">The sequence shown here is derived from an EMBL/GenBank/DDBJ whole genome shotgun (WGS) entry which is preliminary data.</text>
</comment>
<evidence type="ECO:0000259" key="1">
    <source>
        <dbReference type="SMART" id="SM00849"/>
    </source>
</evidence>
<dbReference type="SMART" id="SM00849">
    <property type="entry name" value="Lactamase_B"/>
    <property type="match status" value="1"/>
</dbReference>
<name>A0ABP8LVE3_9BACT</name>
<proteinExistence type="predicted"/>
<dbReference type="SUPFAM" id="SSF56281">
    <property type="entry name" value="Metallo-hydrolase/oxidoreductase"/>
    <property type="match status" value="1"/>
</dbReference>
<gene>
    <name evidence="2" type="ORF">GCM10023188_29480</name>
</gene>
<reference evidence="3" key="1">
    <citation type="journal article" date="2019" name="Int. J. Syst. Evol. Microbiol.">
        <title>The Global Catalogue of Microorganisms (GCM) 10K type strain sequencing project: providing services to taxonomists for standard genome sequencing and annotation.</title>
        <authorList>
            <consortium name="The Broad Institute Genomics Platform"/>
            <consortium name="The Broad Institute Genome Sequencing Center for Infectious Disease"/>
            <person name="Wu L."/>
            <person name="Ma J."/>
        </authorList>
    </citation>
    <scope>NUCLEOTIDE SEQUENCE [LARGE SCALE GENOMIC DNA]</scope>
    <source>
        <strain evidence="3">JCM 17926</strain>
    </source>
</reference>
<protein>
    <submittedName>
        <fullName evidence="2">MBL fold metallo-hydrolase</fullName>
    </submittedName>
</protein>
<evidence type="ECO:0000313" key="2">
    <source>
        <dbReference type="EMBL" id="GAA4436433.1"/>
    </source>
</evidence>
<accession>A0ABP8LVE3</accession>
<dbReference type="EMBL" id="BAABHC010000016">
    <property type="protein sequence ID" value="GAA4436433.1"/>
    <property type="molecule type" value="Genomic_DNA"/>
</dbReference>
<evidence type="ECO:0000313" key="3">
    <source>
        <dbReference type="Proteomes" id="UP001500552"/>
    </source>
</evidence>
<organism evidence="2 3">
    <name type="scientific">Pontibacter saemangeumensis</name>
    <dbReference type="NCBI Taxonomy" id="1084525"/>
    <lineage>
        <taxon>Bacteria</taxon>
        <taxon>Pseudomonadati</taxon>
        <taxon>Bacteroidota</taxon>
        <taxon>Cytophagia</taxon>
        <taxon>Cytophagales</taxon>
        <taxon>Hymenobacteraceae</taxon>
        <taxon>Pontibacter</taxon>
    </lineage>
</organism>
<dbReference type="PANTHER" id="PTHR36839">
    <property type="entry name" value="METALLO-BETA-LACTAMASE FAMILY PROTEIN (AFU_ORTHOLOGUE AFUA_5G12770)"/>
    <property type="match status" value="1"/>
</dbReference>
<keyword evidence="3" id="KW-1185">Reference proteome</keyword>
<dbReference type="PANTHER" id="PTHR36839:SF1">
    <property type="entry name" value="METALLO-BETA-LACTAMASE FAMILY PROTEIN (AFU_ORTHOLOGUE AFUA_5G12770)"/>
    <property type="match status" value="1"/>
</dbReference>
<sequence length="268" mass="29980">MQQHAICVTCGAQFAATGATPGHCPVCEDERQYVNWDGQAWTTSESLKKEHHNTFQEAEPHLTSIRTEPRFGIGQKCFVLQTSSGNVLWDCISLLDEATADRIQQFGGLRAIVISHPHFYASMVEWSHAFGDIPVYIHAQDRQWVMRPDAVISFWEGETLTLWDGLEVIKTGGHFPGSCVLYWPEGANGKGALLTGDTIHVNMDRRSVSFMHSFPNLIPLRKPQVEGIRDALAGLAFERIYAAFDTHIASGARTAFDKSVKRYLRIYG</sequence>